<protein>
    <submittedName>
        <fullName evidence="2">Uncharacterized protein</fullName>
    </submittedName>
</protein>
<keyword evidence="3" id="KW-1185">Reference proteome</keyword>
<evidence type="ECO:0000313" key="3">
    <source>
        <dbReference type="Proteomes" id="UP000215127"/>
    </source>
</evidence>
<dbReference type="Proteomes" id="UP000215127">
    <property type="component" value="Chromosome 1"/>
</dbReference>
<evidence type="ECO:0000256" key="1">
    <source>
        <dbReference type="SAM" id="MobiDB-lite"/>
    </source>
</evidence>
<sequence length="147" mass="16040">MLGEEAQPCTLLPTTEPGQPPSLTTPIAQRSASSPPRLAPNRNSGPLLVDGYADLLHRPTKVTVRDTNPEFSLPRSSNLTFCVSHAHLWLFRIAIHSRRHCSLPRRPFDLLPSHVATLAAIPYTASVNCTSAPSGRLPSAQWALQTF</sequence>
<dbReference type="AlphaFoldDB" id="A0A1X7REE7"/>
<name>A0A1X7REE7_ZYMT9</name>
<proteinExistence type="predicted"/>
<reference evidence="2 3" key="1">
    <citation type="submission" date="2016-06" db="EMBL/GenBank/DDBJ databases">
        <authorList>
            <person name="Kjaerup R.B."/>
            <person name="Dalgaard T.S."/>
            <person name="Juul-Madsen H.R."/>
        </authorList>
    </citation>
    <scope>NUCLEOTIDE SEQUENCE [LARGE SCALE GENOMIC DNA]</scope>
</reference>
<organism evidence="2 3">
    <name type="scientific">Zymoseptoria tritici (strain ST99CH_3D7)</name>
    <dbReference type="NCBI Taxonomy" id="1276538"/>
    <lineage>
        <taxon>Eukaryota</taxon>
        <taxon>Fungi</taxon>
        <taxon>Dikarya</taxon>
        <taxon>Ascomycota</taxon>
        <taxon>Pezizomycotina</taxon>
        <taxon>Dothideomycetes</taxon>
        <taxon>Dothideomycetidae</taxon>
        <taxon>Mycosphaerellales</taxon>
        <taxon>Mycosphaerellaceae</taxon>
        <taxon>Zymoseptoria</taxon>
    </lineage>
</organism>
<gene>
    <name evidence="2" type="ORF">ZT3D7_G910</name>
</gene>
<feature type="region of interest" description="Disordered" evidence="1">
    <location>
        <begin position="1"/>
        <end position="43"/>
    </location>
</feature>
<dbReference type="EMBL" id="LT853692">
    <property type="protein sequence ID" value="SMQ45765.1"/>
    <property type="molecule type" value="Genomic_DNA"/>
</dbReference>
<accession>A0A1X7REE7</accession>
<evidence type="ECO:0000313" key="2">
    <source>
        <dbReference type="EMBL" id="SMQ45765.1"/>
    </source>
</evidence>
<feature type="compositionally biased region" description="Polar residues" evidence="1">
    <location>
        <begin position="12"/>
        <end position="34"/>
    </location>
</feature>